<evidence type="ECO:0000313" key="2">
    <source>
        <dbReference type="Proteomes" id="UP000501945"/>
    </source>
</evidence>
<proteinExistence type="predicted"/>
<sequence>MITIENSRTNPLTGLGILKDLESFNINDIDEAIQELEDKIGKSYFGNVWEEKLQVLYSLKKFAEKKRLAKEIYTLKEKLVERLTVLHGKHKAWADVANLVNELQAEGNGREFVRDGLKIEIERLENGLTAFDLLSADDIHALSSEIGTDPETLYSGVAEIIAKRKSEVIE</sequence>
<reference evidence="1 2" key="1">
    <citation type="submission" date="2019-12" db="EMBL/GenBank/DDBJ databases">
        <title>Whole genome sequences of Lactococcus raffinolactis strains isolated from sewage.</title>
        <authorList>
            <person name="Ybazeta G."/>
            <person name="Ross M."/>
            <person name="Brabant-Kirwan D."/>
            <person name="Saleh M."/>
            <person name="Dillon J.A."/>
            <person name="Splinter K."/>
            <person name="Nokhbeh R."/>
        </authorList>
    </citation>
    <scope>NUCLEOTIDE SEQUENCE [LARGE SCALE GENOMIC DNA]</scope>
    <source>
        <strain evidence="1 2">Lr_19_5</strain>
    </source>
</reference>
<dbReference type="RefSeq" id="WP_167838902.1">
    <property type="nucleotide sequence ID" value="NZ_CP047616.1"/>
</dbReference>
<dbReference type="AlphaFoldDB" id="A0A6H0UHE3"/>
<dbReference type="Proteomes" id="UP000501945">
    <property type="component" value="Chromosome"/>
</dbReference>
<protein>
    <submittedName>
        <fullName evidence="1">Uncharacterized protein</fullName>
    </submittedName>
</protein>
<name>A0A6H0UHE3_9LACT</name>
<gene>
    <name evidence="1" type="ORF">GU336_09010</name>
</gene>
<dbReference type="EMBL" id="CP047616">
    <property type="protein sequence ID" value="QIW54267.1"/>
    <property type="molecule type" value="Genomic_DNA"/>
</dbReference>
<evidence type="ECO:0000313" key="1">
    <source>
        <dbReference type="EMBL" id="QIW54267.1"/>
    </source>
</evidence>
<organism evidence="1 2">
    <name type="scientific">Pseudolactococcus raffinolactis</name>
    <dbReference type="NCBI Taxonomy" id="1366"/>
    <lineage>
        <taxon>Bacteria</taxon>
        <taxon>Bacillati</taxon>
        <taxon>Bacillota</taxon>
        <taxon>Bacilli</taxon>
        <taxon>Lactobacillales</taxon>
        <taxon>Streptococcaceae</taxon>
        <taxon>Pseudolactococcus</taxon>
    </lineage>
</organism>
<accession>A0A6H0UHE3</accession>